<organism evidence="4 5">
    <name type="scientific">Geothrix oryzae</name>
    <dbReference type="NCBI Taxonomy" id="2927975"/>
    <lineage>
        <taxon>Bacteria</taxon>
        <taxon>Pseudomonadati</taxon>
        <taxon>Acidobacteriota</taxon>
        <taxon>Holophagae</taxon>
        <taxon>Holophagales</taxon>
        <taxon>Holophagaceae</taxon>
        <taxon>Geothrix</taxon>
    </lineage>
</organism>
<dbReference type="InterPro" id="IPR016163">
    <property type="entry name" value="Ald_DH_C"/>
</dbReference>
<dbReference type="Pfam" id="PF00171">
    <property type="entry name" value="Aldedh"/>
    <property type="match status" value="1"/>
</dbReference>
<dbReference type="Proteomes" id="UP001242010">
    <property type="component" value="Chromosome"/>
</dbReference>
<dbReference type="InterPro" id="IPR016161">
    <property type="entry name" value="Ald_DH/histidinol_DH"/>
</dbReference>
<dbReference type="Gene3D" id="3.40.309.10">
    <property type="entry name" value="Aldehyde Dehydrogenase, Chain A, domain 2"/>
    <property type="match status" value="1"/>
</dbReference>
<name>A0ABN6UXF0_9BACT</name>
<comment type="similarity">
    <text evidence="1">Belongs to the aldehyde dehydrogenase family.</text>
</comment>
<dbReference type="InterPro" id="IPR051020">
    <property type="entry name" value="ALDH-related_metabolic_enz"/>
</dbReference>
<dbReference type="Gene3D" id="3.40.605.10">
    <property type="entry name" value="Aldehyde Dehydrogenase, Chain A, domain 1"/>
    <property type="match status" value="1"/>
</dbReference>
<proteinExistence type="inferred from homology"/>
<evidence type="ECO:0000313" key="5">
    <source>
        <dbReference type="Proteomes" id="UP001242010"/>
    </source>
</evidence>
<evidence type="ECO:0000256" key="1">
    <source>
        <dbReference type="ARBA" id="ARBA00009986"/>
    </source>
</evidence>
<evidence type="ECO:0000256" key="2">
    <source>
        <dbReference type="ARBA" id="ARBA00023002"/>
    </source>
</evidence>
<protein>
    <submittedName>
        <fullName evidence="4">Aldehyde dehydrogenase</fullName>
    </submittedName>
</protein>
<evidence type="ECO:0000259" key="3">
    <source>
        <dbReference type="Pfam" id="PF00171"/>
    </source>
</evidence>
<keyword evidence="2" id="KW-0560">Oxidoreductase</keyword>
<feature type="domain" description="Aldehyde dehydrogenase" evidence="3">
    <location>
        <begin position="6"/>
        <end position="434"/>
    </location>
</feature>
<dbReference type="RefSeq" id="WP_375379976.1">
    <property type="nucleotide sequence ID" value="NZ_AP027079.1"/>
</dbReference>
<sequence>MAAMALEGMVGAAERAFGAWKDTSRLERRRLLEAWLDQVGRVREDLARFITEETGKPISLARGEVARAEATLQATVEVVATFGEQAVPYDLMAGAEGCRAVLRRFPVGPVLAITPFNFPVNLAVHKLGPALAVGCSAIWKPCPQAPRTSRLLWEAFEAARIQVAAPVHLLQLTGPDPVAAEALAKDPRIAAVSFTGSERVGRHLEQVLAGKRLLLELGGNGAVVVDEGVDAAAVARQLAPAAVAGAGQSCSKAQRIYVHRGIWEVFAPAFVAAVQALPVGDPMDSATIVGPLIDEATARRLDESLDRAASAGAQVLLRGRRDGALLPPAILSGLGESDPLQCEEVFAPITVLTPVASFDEGLDRAAATRFGLRASAYSRDQRNLRRAASILRAGGVLLNLPPTFRLDSAPFGGVQASGNGFEGPGWAMEGFTEGRLIVEGPAL</sequence>
<dbReference type="EMBL" id="AP027079">
    <property type="protein sequence ID" value="BDU69497.1"/>
    <property type="molecule type" value="Genomic_DNA"/>
</dbReference>
<reference evidence="5" key="1">
    <citation type="journal article" date="2023" name="Int. J. Syst. Evol. Microbiol.">
        <title>Mesoterricola silvestris gen. nov., sp. nov., Mesoterricola sediminis sp. nov., Geothrix oryzae sp. nov., Geothrix edaphica sp. nov., Geothrix rubra sp. nov., and Geothrix limicola sp. nov., six novel members of Acidobacteriota isolated from soils.</title>
        <authorList>
            <person name="Itoh H."/>
            <person name="Sugisawa Y."/>
            <person name="Mise K."/>
            <person name="Xu Z."/>
            <person name="Kuniyasu M."/>
            <person name="Ushijima N."/>
            <person name="Kawano K."/>
            <person name="Kobayashi E."/>
            <person name="Shiratori Y."/>
            <person name="Masuda Y."/>
            <person name="Senoo K."/>
        </authorList>
    </citation>
    <scope>NUCLEOTIDE SEQUENCE [LARGE SCALE GENOMIC DNA]</scope>
    <source>
        <strain evidence="5">Red222</strain>
    </source>
</reference>
<dbReference type="PANTHER" id="PTHR42991:SF1">
    <property type="entry name" value="ALDEHYDE DEHYDROGENASE"/>
    <property type="match status" value="1"/>
</dbReference>
<dbReference type="InterPro" id="IPR016162">
    <property type="entry name" value="Ald_DH_N"/>
</dbReference>
<evidence type="ECO:0000313" key="4">
    <source>
        <dbReference type="EMBL" id="BDU69497.1"/>
    </source>
</evidence>
<accession>A0ABN6UXF0</accession>
<dbReference type="InterPro" id="IPR015590">
    <property type="entry name" value="Aldehyde_DH_dom"/>
</dbReference>
<keyword evidence="5" id="KW-1185">Reference proteome</keyword>
<dbReference type="PANTHER" id="PTHR42991">
    <property type="entry name" value="ALDEHYDE DEHYDROGENASE"/>
    <property type="match status" value="1"/>
</dbReference>
<dbReference type="SUPFAM" id="SSF53720">
    <property type="entry name" value="ALDH-like"/>
    <property type="match status" value="1"/>
</dbReference>
<gene>
    <name evidence="4" type="ORF">GETHOR_15980</name>
</gene>